<name>A0A8J7MCZ5_9BACT</name>
<feature type="transmembrane region" description="Helical" evidence="1">
    <location>
        <begin position="43"/>
        <end position="62"/>
    </location>
</feature>
<dbReference type="EMBL" id="JAENIM010000039">
    <property type="protein sequence ID" value="MBK1791087.1"/>
    <property type="molecule type" value="Genomic_DNA"/>
</dbReference>
<protein>
    <submittedName>
        <fullName evidence="2">Uncharacterized protein</fullName>
    </submittedName>
</protein>
<proteinExistence type="predicted"/>
<dbReference type="RefSeq" id="WP_200311103.1">
    <property type="nucleotide sequence ID" value="NZ_JAENIM010000039.1"/>
</dbReference>
<dbReference type="Proteomes" id="UP000624703">
    <property type="component" value="Unassembled WGS sequence"/>
</dbReference>
<accession>A0A8J7MCZ5</accession>
<dbReference type="AlphaFoldDB" id="A0A8J7MCZ5"/>
<keyword evidence="3" id="KW-1185">Reference proteome</keyword>
<sequence length="532" mass="58751">MSISEDKKETFNDQMNDWVSRQGLWFQLRHSGGHSFIGKMIRLCIRVTLVIIVLSMAGLYFLKKRVASPKLASEIAENISTSLGAELENMSGYRHHANQASFSQLVMLGGDSSFFDKAEVEGMRFNMSMFDGIFGAWDGGGISIGRLALDIKAGAENDELAQQAYDSLFTSSPNYRFNRLDVEEVELKWGYSEKNRGAITGSAMRGRRDDGRWILNFKGGTFSQNWIHSFDIVEMQVVCSDEGVEITEAVLTSEDGGTFRYQLELGAGGQPSLAGKIELKSFPLNSLLPDRFHSWVSGSVSGTGKVTGSTNGAEGVVIAMDVELSGADSIVVRSKLPVIRALDTIDLYNSYGRIDFKQGRFKMTTRRGLVEIHDLDMKAGNLLSVKGDIMVVRTGEGIQEFEATMASKADEKLQQLGKTDDNYSLRDAVGDAQLIDKESVELESQAKEKGVVAKINVMQPELAEAHYSGMLDITLQGDAFDKSNLLKKEYPPNADTGRIHIEVPLFGKLGELTVSQAEMFYMKGRNRRALDE</sequence>
<gene>
    <name evidence="2" type="ORF">JIN82_07980</name>
</gene>
<reference evidence="2" key="1">
    <citation type="submission" date="2021-01" db="EMBL/GenBank/DDBJ databases">
        <title>Modified the classification status of verrucomicrobia.</title>
        <authorList>
            <person name="Feng X."/>
        </authorList>
    </citation>
    <scope>NUCLEOTIDE SEQUENCE</scope>
    <source>
        <strain evidence="2">_KCTC 22039</strain>
    </source>
</reference>
<keyword evidence="1" id="KW-1133">Transmembrane helix</keyword>
<evidence type="ECO:0000256" key="1">
    <source>
        <dbReference type="SAM" id="Phobius"/>
    </source>
</evidence>
<comment type="caution">
    <text evidence="2">The sequence shown here is derived from an EMBL/GenBank/DDBJ whole genome shotgun (WGS) entry which is preliminary data.</text>
</comment>
<organism evidence="2 3">
    <name type="scientific">Persicirhabdus sediminis</name>
    <dbReference type="NCBI Taxonomy" id="454144"/>
    <lineage>
        <taxon>Bacteria</taxon>
        <taxon>Pseudomonadati</taxon>
        <taxon>Verrucomicrobiota</taxon>
        <taxon>Verrucomicrobiia</taxon>
        <taxon>Verrucomicrobiales</taxon>
        <taxon>Verrucomicrobiaceae</taxon>
        <taxon>Persicirhabdus</taxon>
    </lineage>
</organism>
<keyword evidence="1" id="KW-0812">Transmembrane</keyword>
<evidence type="ECO:0000313" key="3">
    <source>
        <dbReference type="Proteomes" id="UP000624703"/>
    </source>
</evidence>
<keyword evidence="1" id="KW-0472">Membrane</keyword>
<evidence type="ECO:0000313" key="2">
    <source>
        <dbReference type="EMBL" id="MBK1791087.1"/>
    </source>
</evidence>